<keyword evidence="5" id="KW-0997">Cell inner membrane</keyword>
<reference evidence="13" key="1">
    <citation type="submission" date="2013-08" db="EMBL/GenBank/DDBJ databases">
        <title>Genome sequencing of Arenimonas donghaensis.</title>
        <authorList>
            <person name="Chen F."/>
            <person name="Wang G."/>
        </authorList>
    </citation>
    <scope>NUCLEOTIDE SEQUENCE [LARGE SCALE GENOMIC DNA]</scope>
    <source>
        <strain evidence="13">HO3-R19</strain>
    </source>
</reference>
<reference evidence="12 13" key="2">
    <citation type="journal article" date="2015" name="Stand. Genomic Sci.">
        <title>High quality draft genomic sequence of Arenimonas donghaensis DSM 18148(T).</title>
        <authorList>
            <person name="Chen F."/>
            <person name="Wang H."/>
            <person name="Cao Y."/>
            <person name="Li X."/>
            <person name="Wang G."/>
        </authorList>
    </citation>
    <scope>NUCLEOTIDE SEQUENCE [LARGE SCALE GENOMIC DNA]</scope>
    <source>
        <strain evidence="12 13">HO3-R19</strain>
    </source>
</reference>
<evidence type="ECO:0000256" key="1">
    <source>
        <dbReference type="ARBA" id="ARBA00004429"/>
    </source>
</evidence>
<evidence type="ECO:0000256" key="4">
    <source>
        <dbReference type="ARBA" id="ARBA00022475"/>
    </source>
</evidence>
<comment type="similarity">
    <text evidence="2 9">Belongs to the GSP F family.</text>
</comment>
<organism evidence="12 13">
    <name type="scientific">Arenimonas donghaensis DSM 18148 = HO3-R19</name>
    <dbReference type="NCBI Taxonomy" id="1121014"/>
    <lineage>
        <taxon>Bacteria</taxon>
        <taxon>Pseudomonadati</taxon>
        <taxon>Pseudomonadota</taxon>
        <taxon>Gammaproteobacteria</taxon>
        <taxon>Lysobacterales</taxon>
        <taxon>Lysobacteraceae</taxon>
        <taxon>Arenimonas</taxon>
    </lineage>
</organism>
<feature type="domain" description="Type II secretion system protein GspF" evidence="11">
    <location>
        <begin position="71"/>
        <end position="194"/>
    </location>
</feature>
<evidence type="ECO:0000256" key="6">
    <source>
        <dbReference type="ARBA" id="ARBA00022692"/>
    </source>
</evidence>
<dbReference type="GO" id="GO:0015628">
    <property type="term" value="P:protein secretion by the type II secretion system"/>
    <property type="evidence" value="ECO:0007669"/>
    <property type="project" value="TreeGrafter"/>
</dbReference>
<feature type="transmembrane region" description="Helical" evidence="10">
    <location>
        <begin position="373"/>
        <end position="398"/>
    </location>
</feature>
<evidence type="ECO:0000256" key="5">
    <source>
        <dbReference type="ARBA" id="ARBA00022519"/>
    </source>
</evidence>
<dbReference type="InterPro" id="IPR042094">
    <property type="entry name" value="T2SS_GspF_sf"/>
</dbReference>
<name>A0A087MGF6_9GAMM</name>
<dbReference type="FunFam" id="1.20.81.30:FF:000001">
    <property type="entry name" value="Type II secretion system protein F"/>
    <property type="match status" value="2"/>
</dbReference>
<dbReference type="RefSeq" id="WP_034225186.1">
    <property type="nucleotide sequence ID" value="NZ_AVCJ01000043.1"/>
</dbReference>
<feature type="transmembrane region" description="Helical" evidence="10">
    <location>
        <begin position="223"/>
        <end position="241"/>
    </location>
</feature>
<keyword evidence="7 10" id="KW-1133">Transmembrane helix</keyword>
<keyword evidence="4" id="KW-1003">Cell membrane</keyword>
<evidence type="ECO:0000313" key="12">
    <source>
        <dbReference type="EMBL" id="KFL35959.1"/>
    </source>
</evidence>
<keyword evidence="3 9" id="KW-0813">Transport</keyword>
<dbReference type="STRING" id="1121014.N788_06700"/>
<evidence type="ECO:0000259" key="11">
    <source>
        <dbReference type="Pfam" id="PF00482"/>
    </source>
</evidence>
<dbReference type="InterPro" id="IPR003004">
    <property type="entry name" value="GspF/PilC"/>
</dbReference>
<dbReference type="InterPro" id="IPR018076">
    <property type="entry name" value="T2SS_GspF_dom"/>
</dbReference>
<dbReference type="Pfam" id="PF00482">
    <property type="entry name" value="T2SSF"/>
    <property type="match status" value="2"/>
</dbReference>
<accession>A0A087MGF6</accession>
<dbReference type="GO" id="GO:0005886">
    <property type="term" value="C:plasma membrane"/>
    <property type="evidence" value="ECO:0007669"/>
    <property type="project" value="UniProtKB-SubCell"/>
</dbReference>
<evidence type="ECO:0000256" key="9">
    <source>
        <dbReference type="RuleBase" id="RU003923"/>
    </source>
</evidence>
<dbReference type="PRINTS" id="PR00812">
    <property type="entry name" value="BCTERIALGSPF"/>
</dbReference>
<sequence length="405" mass="44553">MPLFRYKALSTAGEMLEGQMEAGSAEDVVVRLQEQGHLPVEAQRADADGAGVGWSAPWRRKEFDEEQVLQFTQQLATLLGAGQPLDRALGILLELPETPQARRVVERIREAVRGGAPLSTALEQQHGVFSRLYVNLVRAGEAGGSVHESLRRLADYLERNAKLRGRVVNALIYPVILVVMVFASVGFLMAVVVPQFQELFESMDAQLPWYSEAVLHASLFMRAWWWAVALLLVGAGLWLAMRLREPDARRALDERMLRLRYVGDLVSRLDTARLARTLGTLVRNGVPLLNALNLSRPVLSNRVLADAVEAAAEDVKTGNGLGYALGRQKCFPRLAVQMIQVGEESGELDTMLLKVADTFDLETSNALDRLMAALVPALTIVMTIIVAVIILSVLLPIYDLTNAIG</sequence>
<evidence type="ECO:0000256" key="3">
    <source>
        <dbReference type="ARBA" id="ARBA00022448"/>
    </source>
</evidence>
<gene>
    <name evidence="12" type="ORF">N788_06700</name>
</gene>
<keyword evidence="8 10" id="KW-0472">Membrane</keyword>
<evidence type="ECO:0000256" key="2">
    <source>
        <dbReference type="ARBA" id="ARBA00005745"/>
    </source>
</evidence>
<dbReference type="PANTHER" id="PTHR30012">
    <property type="entry name" value="GENERAL SECRETION PATHWAY PROTEIN"/>
    <property type="match status" value="1"/>
</dbReference>
<dbReference type="PROSITE" id="PS00874">
    <property type="entry name" value="T2SP_F"/>
    <property type="match status" value="1"/>
</dbReference>
<feature type="transmembrane region" description="Helical" evidence="10">
    <location>
        <begin position="171"/>
        <end position="193"/>
    </location>
</feature>
<evidence type="ECO:0000313" key="13">
    <source>
        <dbReference type="Proteomes" id="UP000029085"/>
    </source>
</evidence>
<dbReference type="PANTHER" id="PTHR30012:SF7">
    <property type="entry name" value="PROTEIN TRANSPORT PROTEIN HOFC HOMOLOG"/>
    <property type="match status" value="1"/>
</dbReference>
<dbReference type="EMBL" id="AVCJ01000043">
    <property type="protein sequence ID" value="KFL35959.1"/>
    <property type="molecule type" value="Genomic_DNA"/>
</dbReference>
<protein>
    <recommendedName>
        <fullName evidence="11">Type II secretion system protein GspF domain-containing protein</fullName>
    </recommendedName>
</protein>
<dbReference type="InterPro" id="IPR001992">
    <property type="entry name" value="T2SS_GspF/T4SS_PilC_CS"/>
</dbReference>
<keyword evidence="13" id="KW-1185">Reference proteome</keyword>
<dbReference type="Proteomes" id="UP000029085">
    <property type="component" value="Unassembled WGS sequence"/>
</dbReference>
<dbReference type="Gene3D" id="1.20.81.30">
    <property type="entry name" value="Type II secretion system (T2SS), domain F"/>
    <property type="match status" value="2"/>
</dbReference>
<feature type="domain" description="Type II secretion system protein GspF" evidence="11">
    <location>
        <begin position="275"/>
        <end position="396"/>
    </location>
</feature>
<evidence type="ECO:0000256" key="10">
    <source>
        <dbReference type="SAM" id="Phobius"/>
    </source>
</evidence>
<evidence type="ECO:0000256" key="8">
    <source>
        <dbReference type="ARBA" id="ARBA00023136"/>
    </source>
</evidence>
<comment type="subcellular location">
    <subcellularLocation>
        <location evidence="1 9">Cell inner membrane</location>
        <topology evidence="1 9">Multi-pass membrane protein</topology>
    </subcellularLocation>
</comment>
<dbReference type="AlphaFoldDB" id="A0A087MGF6"/>
<proteinExistence type="inferred from homology"/>
<comment type="caution">
    <text evidence="12">The sequence shown here is derived from an EMBL/GenBank/DDBJ whole genome shotgun (WGS) entry which is preliminary data.</text>
</comment>
<keyword evidence="6 9" id="KW-0812">Transmembrane</keyword>
<evidence type="ECO:0000256" key="7">
    <source>
        <dbReference type="ARBA" id="ARBA00022989"/>
    </source>
</evidence>
<dbReference type="OrthoDB" id="9805682at2"/>
<dbReference type="PATRIC" id="fig|1121014.3.peg.2245"/>